<evidence type="ECO:0000256" key="5">
    <source>
        <dbReference type="ARBA" id="ARBA00023295"/>
    </source>
</evidence>
<keyword evidence="11" id="KW-1185">Reference proteome</keyword>
<comment type="similarity">
    <text evidence="1 8">Belongs to the glycosyl hydrolase 43 family.</text>
</comment>
<organism evidence="10 11">
    <name type="scientific">Bacteroides faecichinchillae</name>
    <dbReference type="NCBI Taxonomy" id="871325"/>
    <lineage>
        <taxon>Bacteria</taxon>
        <taxon>Pseudomonadati</taxon>
        <taxon>Bacteroidota</taxon>
        <taxon>Bacteroidia</taxon>
        <taxon>Bacteroidales</taxon>
        <taxon>Bacteroidaceae</taxon>
        <taxon>Bacteroides</taxon>
    </lineage>
</organism>
<dbReference type="Pfam" id="PF04616">
    <property type="entry name" value="Glyco_hydro_43"/>
    <property type="match status" value="1"/>
</dbReference>
<keyword evidence="4" id="KW-0119">Carbohydrate metabolism</keyword>
<dbReference type="PANTHER" id="PTHR43772:SF2">
    <property type="entry name" value="PUTATIVE (AFU_ORTHOLOGUE AFUA_2G04480)-RELATED"/>
    <property type="match status" value="1"/>
</dbReference>
<gene>
    <name evidence="10" type="ORF">SAMN05444349_1693</name>
</gene>
<evidence type="ECO:0000313" key="10">
    <source>
        <dbReference type="EMBL" id="SHG04388.1"/>
    </source>
</evidence>
<dbReference type="EMBL" id="FQVD01000069">
    <property type="protein sequence ID" value="SHG04388.1"/>
    <property type="molecule type" value="Genomic_DNA"/>
</dbReference>
<evidence type="ECO:0000256" key="3">
    <source>
        <dbReference type="ARBA" id="ARBA00022801"/>
    </source>
</evidence>
<evidence type="ECO:0000256" key="4">
    <source>
        <dbReference type="ARBA" id="ARBA00023277"/>
    </source>
</evidence>
<dbReference type="PANTHER" id="PTHR43772">
    <property type="entry name" value="ENDO-1,4-BETA-XYLANASE"/>
    <property type="match status" value="1"/>
</dbReference>
<dbReference type="Gene3D" id="2.115.10.20">
    <property type="entry name" value="Glycosyl hydrolase domain, family 43"/>
    <property type="match status" value="1"/>
</dbReference>
<dbReference type="PROSITE" id="PS51257">
    <property type="entry name" value="PROKAR_LIPOPROTEIN"/>
    <property type="match status" value="1"/>
</dbReference>
<dbReference type="Gene3D" id="2.60.40.10">
    <property type="entry name" value="Immunoglobulins"/>
    <property type="match status" value="1"/>
</dbReference>
<reference evidence="10 11" key="1">
    <citation type="submission" date="2016-11" db="EMBL/GenBank/DDBJ databases">
        <authorList>
            <person name="Jaros S."/>
            <person name="Januszkiewicz K."/>
            <person name="Wedrychowicz H."/>
        </authorList>
    </citation>
    <scope>NUCLEOTIDE SEQUENCE [LARGE SCALE GENOMIC DNA]</scope>
    <source>
        <strain evidence="10 11">DSM 26883</strain>
    </source>
</reference>
<sequence length="450" mass="50678">MRPIERYIWSFILIILPLVFYACGSGNDSLPPGNNNDKDKGEAPEVIVNPVTDLKAVETQKANELQLTWQNPSEAVSVEISYLPDGDDETNAIITNVRVNDNIKGSLLIKALEYNTYRISATAIDNYGRHSKKTTITAIPAEKDAEVSWEIVENKLPIADPYILYYNNKYYAYGTRINGFEVYISEDLKHWKRGERLALSPENSWGNKWYWAPEVYYIASKNMFYMFYTVNEHICVATSTNPEGPFVQSEQKPIVANEKGIDTSFFMDDNGTPYLYFVRFTGGNVIWVAEMNKDLKSIKTETLRQCISAENSWEKKQGTITEGPSLIKRGNTYYLLYSANHYESQDYAVGYATSNSPLGPWMKYSGNPILRRDKEAAGGLVGTGHGAPFVCKDGSYKYIFHAHASSTSIGPRTSYINDLHFSDNGIISISGELIKPVIVKQKVSILNNVQ</sequence>
<feature type="site" description="Important for catalytic activity, responsible for pKa modulation of the active site Glu and correct orientation of both the proton donor and substrate" evidence="7">
    <location>
        <position position="262"/>
    </location>
</feature>
<dbReference type="STRING" id="871325.SAMN05444349_1693"/>
<protein>
    <submittedName>
        <fullName evidence="10">Glycosyl hydrolases family 43</fullName>
    </submittedName>
</protein>
<proteinExistence type="inferred from homology"/>
<evidence type="ECO:0000313" key="11">
    <source>
        <dbReference type="Proteomes" id="UP000184436"/>
    </source>
</evidence>
<feature type="domain" description="Fibronectin type-III" evidence="9">
    <location>
        <begin position="50"/>
        <end position="144"/>
    </location>
</feature>
<dbReference type="InterPro" id="IPR003961">
    <property type="entry name" value="FN3_dom"/>
</dbReference>
<dbReference type="InterPro" id="IPR006710">
    <property type="entry name" value="Glyco_hydro_43"/>
</dbReference>
<dbReference type="InterPro" id="IPR013783">
    <property type="entry name" value="Ig-like_fold"/>
</dbReference>
<feature type="active site" description="Proton donor" evidence="6">
    <location>
        <position position="322"/>
    </location>
</feature>
<dbReference type="GO" id="GO:0004553">
    <property type="term" value="F:hydrolase activity, hydrolyzing O-glycosyl compounds"/>
    <property type="evidence" value="ECO:0007669"/>
    <property type="project" value="InterPro"/>
</dbReference>
<dbReference type="SUPFAM" id="SSF75005">
    <property type="entry name" value="Arabinanase/levansucrase/invertase"/>
    <property type="match status" value="1"/>
</dbReference>
<dbReference type="AlphaFoldDB" id="A0A1M5GL16"/>
<evidence type="ECO:0000259" key="9">
    <source>
        <dbReference type="PROSITE" id="PS50853"/>
    </source>
</evidence>
<evidence type="ECO:0000256" key="6">
    <source>
        <dbReference type="PIRSR" id="PIRSR606710-1"/>
    </source>
</evidence>
<keyword evidence="2" id="KW-0624">Polysaccharide degradation</keyword>
<keyword evidence="5 8" id="KW-0326">Glycosidase</keyword>
<keyword evidence="2" id="KW-0858">Xylan degradation</keyword>
<dbReference type="OrthoDB" id="1016412at2"/>
<dbReference type="GO" id="GO:0045493">
    <property type="term" value="P:xylan catabolic process"/>
    <property type="evidence" value="ECO:0007669"/>
    <property type="project" value="UniProtKB-KW"/>
</dbReference>
<feature type="active site" description="Proton acceptor" evidence="6">
    <location>
        <position position="160"/>
    </location>
</feature>
<dbReference type="PROSITE" id="PS50853">
    <property type="entry name" value="FN3"/>
    <property type="match status" value="1"/>
</dbReference>
<evidence type="ECO:0000256" key="7">
    <source>
        <dbReference type="PIRSR" id="PIRSR606710-2"/>
    </source>
</evidence>
<dbReference type="InterPro" id="IPR052176">
    <property type="entry name" value="Glycosyl_Hydrlase_43_Enz"/>
</dbReference>
<dbReference type="CDD" id="cd08991">
    <property type="entry name" value="GH43_HoAraf43-like"/>
    <property type="match status" value="1"/>
</dbReference>
<dbReference type="InterPro" id="IPR023296">
    <property type="entry name" value="Glyco_hydro_beta-prop_sf"/>
</dbReference>
<dbReference type="Proteomes" id="UP000184436">
    <property type="component" value="Unassembled WGS sequence"/>
</dbReference>
<name>A0A1M5GL16_9BACE</name>
<keyword evidence="3 8" id="KW-0378">Hydrolase</keyword>
<evidence type="ECO:0000256" key="8">
    <source>
        <dbReference type="RuleBase" id="RU361187"/>
    </source>
</evidence>
<accession>A0A1M5GL16</accession>
<evidence type="ECO:0000256" key="2">
    <source>
        <dbReference type="ARBA" id="ARBA00022651"/>
    </source>
</evidence>
<evidence type="ECO:0000256" key="1">
    <source>
        <dbReference type="ARBA" id="ARBA00009865"/>
    </source>
</evidence>